<comment type="subcellular location">
    <subcellularLocation>
        <location evidence="1">Mitochondrion</location>
    </subcellularLocation>
</comment>
<feature type="domain" description="IMS import disulfide relay-system CHCH-CHCH-like Cx9C" evidence="3">
    <location>
        <begin position="57"/>
        <end position="102"/>
    </location>
</feature>
<keyword evidence="5" id="KW-1185">Reference proteome</keyword>
<protein>
    <submittedName>
        <fullName evidence="4">LAFE_0E04192g1_1</fullName>
    </submittedName>
</protein>
<dbReference type="Proteomes" id="UP000190831">
    <property type="component" value="Chromosome E"/>
</dbReference>
<dbReference type="InterPro" id="IPR031731">
    <property type="entry name" value="CX9C"/>
</dbReference>
<gene>
    <name evidence="4" type="ORF">LAFE_0E04192G</name>
</gene>
<dbReference type="SUPFAM" id="SSF47694">
    <property type="entry name" value="Cytochrome c oxidase subunit h"/>
    <property type="match status" value="1"/>
</dbReference>
<evidence type="ECO:0000313" key="5">
    <source>
        <dbReference type="Proteomes" id="UP000190831"/>
    </source>
</evidence>
<name>A0A1G4MCU8_LACFM</name>
<keyword evidence="2" id="KW-0496">Mitochondrion</keyword>
<organism evidence="4 5">
    <name type="scientific">Lachancea fermentati</name>
    <name type="common">Zygosaccharomyces fermentati</name>
    <dbReference type="NCBI Taxonomy" id="4955"/>
    <lineage>
        <taxon>Eukaryota</taxon>
        <taxon>Fungi</taxon>
        <taxon>Dikarya</taxon>
        <taxon>Ascomycota</taxon>
        <taxon>Saccharomycotina</taxon>
        <taxon>Saccharomycetes</taxon>
        <taxon>Saccharomycetales</taxon>
        <taxon>Saccharomycetaceae</taxon>
        <taxon>Lachancea</taxon>
    </lineage>
</organism>
<proteinExistence type="predicted"/>
<accession>A0A1G4MCU8</accession>
<evidence type="ECO:0000256" key="2">
    <source>
        <dbReference type="ARBA" id="ARBA00023128"/>
    </source>
</evidence>
<dbReference type="Pfam" id="PF16860">
    <property type="entry name" value="CX9C"/>
    <property type="match status" value="2"/>
</dbReference>
<dbReference type="OrthoDB" id="276296at2759"/>
<dbReference type="InterPro" id="IPR036549">
    <property type="entry name" value="CX6/COA6-like_sf"/>
</dbReference>
<evidence type="ECO:0000259" key="3">
    <source>
        <dbReference type="Pfam" id="PF16860"/>
    </source>
</evidence>
<dbReference type="OMA" id="LAFHQCM"/>
<feature type="domain" description="IMS import disulfide relay-system CHCH-CHCH-like Cx9C" evidence="3">
    <location>
        <begin position="10"/>
        <end position="53"/>
    </location>
</feature>
<reference evidence="5" key="1">
    <citation type="submission" date="2016-03" db="EMBL/GenBank/DDBJ databases">
        <authorList>
            <person name="Devillers H."/>
        </authorList>
    </citation>
    <scope>NUCLEOTIDE SEQUENCE [LARGE SCALE GENOMIC DNA]</scope>
</reference>
<dbReference type="PANTHER" id="PTHR47106:SF1">
    <property type="entry name" value="COILED-COIL-HELIX-COILED-COIL-HELIX DOMAIN-CONTAINING PROTEIN 5"/>
    <property type="match status" value="1"/>
</dbReference>
<dbReference type="InterPro" id="IPR052848">
    <property type="entry name" value="CHCH_domain-containing_protein"/>
</dbReference>
<dbReference type="PANTHER" id="PTHR47106">
    <property type="entry name" value="COILED-COIL-HELIX-COILED-COIL-HELIX DOMAIN-CONTAINING PROTEIN 5"/>
    <property type="match status" value="1"/>
</dbReference>
<sequence>MSSFLDQFIMEDVAKNCPKQFMEYHKCISANHEDPSQCLYRQRDLSLCIKDKVPSIQKVMQNCSQQLSRYEACVREHMATRTINENCLGLLQEMRNCAEQQVGGTRPINDS</sequence>
<evidence type="ECO:0000313" key="4">
    <source>
        <dbReference type="EMBL" id="SCW01645.1"/>
    </source>
</evidence>
<dbReference type="Gene3D" id="1.10.287.2900">
    <property type="match status" value="2"/>
</dbReference>
<dbReference type="AlphaFoldDB" id="A0A1G4MCU8"/>
<dbReference type="EMBL" id="LT598488">
    <property type="protein sequence ID" value="SCW01645.1"/>
    <property type="molecule type" value="Genomic_DNA"/>
</dbReference>
<dbReference type="GO" id="GO:0005758">
    <property type="term" value="C:mitochondrial intermembrane space"/>
    <property type="evidence" value="ECO:0007669"/>
    <property type="project" value="TreeGrafter"/>
</dbReference>
<dbReference type="GO" id="GO:0045333">
    <property type="term" value="P:cellular respiration"/>
    <property type="evidence" value="ECO:0007669"/>
    <property type="project" value="TreeGrafter"/>
</dbReference>
<evidence type="ECO:0000256" key="1">
    <source>
        <dbReference type="ARBA" id="ARBA00004173"/>
    </source>
</evidence>
<dbReference type="STRING" id="4955.A0A1G4MCU8"/>